<feature type="region of interest" description="Disordered" evidence="6">
    <location>
        <begin position="481"/>
        <end position="523"/>
    </location>
</feature>
<keyword evidence="5" id="KW-0446">Lipid-binding</keyword>
<dbReference type="InterPro" id="IPR008942">
    <property type="entry name" value="ENTH_VHS"/>
</dbReference>
<sequence>MAAVQTFGKSALRAAKNYSKGYSHTQIKVRNATCNDPWPPSGKEMYELAQMTYNELDFVDIMEIIDKRLNDKGKNWRHVFKALVVLDYLLHSGSENVIVYCEENLYEIKTLREFQYIDDEGIDQGANVRHKAADITNLLTDRQRLHRERRDRAHMRDRLMGRSRNSNDTDSDEERPLGDRYRRRPLPNGLDKVANGEDEDLRRAIEESKKSAAMAKKTAEDQDLERAIKLSQEDEERRKKLVEQNAAALFDDSNQLPSPATQQLIDASLPLQYAIGLQPQYTAIQPQFTSIQPQFTSIQPQYTSFNPYLQAAQQEAMQAEYMRQQAEYAQLQQLQAQQTAVPTGYYPQQPEAPQSQPLVPQMTSFGSNNPFLPHSPEPPTLTGAGPLPSSDVSFNLSGTYEGRSPPPRARSELPRQDIRASTNADALLRPFSTGWEPPRRGREREDARLAALFANYTGDGVDTFGNIGQLRFGQTQFGRLAAQKTGTAGSNGEPSHNPFLSPPHQSPQPQQQSQGQERNLIDI</sequence>
<feature type="compositionally biased region" description="Polar residues" evidence="6">
    <location>
        <begin position="484"/>
        <end position="494"/>
    </location>
</feature>
<keyword evidence="3" id="KW-0963">Cytoplasm</keyword>
<dbReference type="SUPFAM" id="SSF48464">
    <property type="entry name" value="ENTH/VHS domain"/>
    <property type="match status" value="1"/>
</dbReference>
<dbReference type="Pfam" id="PF01417">
    <property type="entry name" value="ENTH"/>
    <property type="match status" value="1"/>
</dbReference>
<proteinExistence type="inferred from homology"/>
<organism evidence="8 9">
    <name type="scientific">Lentinus tigrinus ALCF2SS1-6</name>
    <dbReference type="NCBI Taxonomy" id="1328759"/>
    <lineage>
        <taxon>Eukaryota</taxon>
        <taxon>Fungi</taxon>
        <taxon>Dikarya</taxon>
        <taxon>Basidiomycota</taxon>
        <taxon>Agaricomycotina</taxon>
        <taxon>Agaricomycetes</taxon>
        <taxon>Polyporales</taxon>
        <taxon>Polyporaceae</taxon>
        <taxon>Lentinus</taxon>
    </lineage>
</organism>
<dbReference type="PROSITE" id="PS50942">
    <property type="entry name" value="ENTH"/>
    <property type="match status" value="1"/>
</dbReference>
<dbReference type="SMART" id="SM00726">
    <property type="entry name" value="UIM"/>
    <property type="match status" value="2"/>
</dbReference>
<dbReference type="InterPro" id="IPR003903">
    <property type="entry name" value="UIM_dom"/>
</dbReference>
<keyword evidence="9" id="KW-1185">Reference proteome</keyword>
<feature type="region of interest" description="Disordered" evidence="6">
    <location>
        <begin position="344"/>
        <end position="443"/>
    </location>
</feature>
<feature type="domain" description="ENTH" evidence="7">
    <location>
        <begin position="17"/>
        <end position="149"/>
    </location>
</feature>
<keyword evidence="4" id="KW-0597">Phosphoprotein</keyword>
<dbReference type="EMBL" id="ML122305">
    <property type="protein sequence ID" value="RPD54516.1"/>
    <property type="molecule type" value="Genomic_DNA"/>
</dbReference>
<evidence type="ECO:0000259" key="7">
    <source>
        <dbReference type="PROSITE" id="PS50942"/>
    </source>
</evidence>
<evidence type="ECO:0000256" key="4">
    <source>
        <dbReference type="ARBA" id="ARBA00022553"/>
    </source>
</evidence>
<reference evidence="8" key="1">
    <citation type="journal article" date="2018" name="Genome Biol. Evol.">
        <title>Genomics and development of Lentinus tigrinus, a white-rot wood-decaying mushroom with dimorphic fruiting bodies.</title>
        <authorList>
            <person name="Wu B."/>
            <person name="Xu Z."/>
            <person name="Knudson A."/>
            <person name="Carlson A."/>
            <person name="Chen N."/>
            <person name="Kovaka S."/>
            <person name="LaButti K."/>
            <person name="Lipzen A."/>
            <person name="Pennachio C."/>
            <person name="Riley R."/>
            <person name="Schakwitz W."/>
            <person name="Umezawa K."/>
            <person name="Ohm R.A."/>
            <person name="Grigoriev I.V."/>
            <person name="Nagy L.G."/>
            <person name="Gibbons J."/>
            <person name="Hibbett D."/>
        </authorList>
    </citation>
    <scope>NUCLEOTIDE SEQUENCE [LARGE SCALE GENOMIC DNA]</scope>
    <source>
        <strain evidence="8">ALCF2SS1-6</strain>
    </source>
</reference>
<dbReference type="PANTHER" id="PTHR12276:SF110">
    <property type="entry name" value="EPSIN-1-RELATED"/>
    <property type="match status" value="1"/>
</dbReference>
<dbReference type="GO" id="GO:0005543">
    <property type="term" value="F:phospholipid binding"/>
    <property type="evidence" value="ECO:0007669"/>
    <property type="project" value="TreeGrafter"/>
</dbReference>
<dbReference type="AlphaFoldDB" id="A0A5C2RW43"/>
<comment type="similarity">
    <text evidence="2">Belongs to the epsin family.</text>
</comment>
<dbReference type="OrthoDB" id="4033880at2759"/>
<accession>A0A5C2RW43</accession>
<dbReference type="CDD" id="cd16991">
    <property type="entry name" value="ENTH_Ent1_Ent2"/>
    <property type="match status" value="1"/>
</dbReference>
<dbReference type="STRING" id="1328759.A0A5C2RW43"/>
<feature type="compositionally biased region" description="Basic and acidic residues" evidence="6">
    <location>
        <begin position="409"/>
        <end position="418"/>
    </location>
</feature>
<protein>
    <submittedName>
        <fullName evidence="8">ENTH-domain-containing protein</fullName>
    </submittedName>
</protein>
<evidence type="ECO:0000256" key="3">
    <source>
        <dbReference type="ARBA" id="ARBA00022490"/>
    </source>
</evidence>
<dbReference type="GO" id="GO:0030125">
    <property type="term" value="C:clathrin vesicle coat"/>
    <property type="evidence" value="ECO:0007669"/>
    <property type="project" value="TreeGrafter"/>
</dbReference>
<gene>
    <name evidence="8" type="ORF">L227DRAFT_580507</name>
</gene>
<dbReference type="GO" id="GO:0030276">
    <property type="term" value="F:clathrin binding"/>
    <property type="evidence" value="ECO:0007669"/>
    <property type="project" value="TreeGrafter"/>
</dbReference>
<evidence type="ECO:0000313" key="8">
    <source>
        <dbReference type="EMBL" id="RPD54516.1"/>
    </source>
</evidence>
<comment type="subcellular location">
    <subcellularLocation>
        <location evidence="1">Cytoplasm</location>
    </subcellularLocation>
</comment>
<dbReference type="GO" id="GO:0005886">
    <property type="term" value="C:plasma membrane"/>
    <property type="evidence" value="ECO:0007669"/>
    <property type="project" value="TreeGrafter"/>
</dbReference>
<feature type="region of interest" description="Disordered" evidence="6">
    <location>
        <begin position="146"/>
        <end position="200"/>
    </location>
</feature>
<dbReference type="SMART" id="SM00273">
    <property type="entry name" value="ENTH"/>
    <property type="match status" value="1"/>
</dbReference>
<evidence type="ECO:0000256" key="5">
    <source>
        <dbReference type="ARBA" id="ARBA00023121"/>
    </source>
</evidence>
<evidence type="ECO:0000313" key="9">
    <source>
        <dbReference type="Proteomes" id="UP000313359"/>
    </source>
</evidence>
<dbReference type="GO" id="GO:0005768">
    <property type="term" value="C:endosome"/>
    <property type="evidence" value="ECO:0007669"/>
    <property type="project" value="TreeGrafter"/>
</dbReference>
<dbReference type="PROSITE" id="PS50330">
    <property type="entry name" value="UIM"/>
    <property type="match status" value="2"/>
</dbReference>
<dbReference type="Gene3D" id="1.25.40.90">
    <property type="match status" value="1"/>
</dbReference>
<dbReference type="FunFam" id="1.25.40.90:FF:000006">
    <property type="entry name" value="Clathrin interactor 1"/>
    <property type="match status" value="1"/>
</dbReference>
<evidence type="ECO:0000256" key="2">
    <source>
        <dbReference type="ARBA" id="ARBA00010130"/>
    </source>
</evidence>
<dbReference type="InterPro" id="IPR013809">
    <property type="entry name" value="ENTH"/>
</dbReference>
<evidence type="ECO:0000256" key="1">
    <source>
        <dbReference type="ARBA" id="ARBA00004496"/>
    </source>
</evidence>
<dbReference type="Pfam" id="PF02809">
    <property type="entry name" value="UIM"/>
    <property type="match status" value="2"/>
</dbReference>
<feature type="compositionally biased region" description="Polar residues" evidence="6">
    <location>
        <begin position="351"/>
        <end position="370"/>
    </location>
</feature>
<dbReference type="PANTHER" id="PTHR12276">
    <property type="entry name" value="EPSIN/ENT-RELATED"/>
    <property type="match status" value="1"/>
</dbReference>
<evidence type="ECO:0000256" key="6">
    <source>
        <dbReference type="SAM" id="MobiDB-lite"/>
    </source>
</evidence>
<name>A0A5C2RW43_9APHY</name>
<feature type="compositionally biased region" description="Low complexity" evidence="6">
    <location>
        <begin position="507"/>
        <end position="516"/>
    </location>
</feature>
<dbReference type="Proteomes" id="UP000313359">
    <property type="component" value="Unassembled WGS sequence"/>
</dbReference>
<dbReference type="GO" id="GO:0006897">
    <property type="term" value="P:endocytosis"/>
    <property type="evidence" value="ECO:0007669"/>
    <property type="project" value="TreeGrafter"/>
</dbReference>
<feature type="compositionally biased region" description="Basic and acidic residues" evidence="6">
    <location>
        <begin position="148"/>
        <end position="160"/>
    </location>
</feature>